<comment type="caution">
    <text evidence="3">The sequence shown here is derived from an EMBL/GenBank/DDBJ whole genome shotgun (WGS) entry which is preliminary data.</text>
</comment>
<dbReference type="EMBL" id="BTSX01000002">
    <property type="protein sequence ID" value="GMS87112.1"/>
    <property type="molecule type" value="Genomic_DNA"/>
</dbReference>
<reference evidence="3" key="1">
    <citation type="submission" date="2023-10" db="EMBL/GenBank/DDBJ databases">
        <title>Genome assembly of Pristionchus species.</title>
        <authorList>
            <person name="Yoshida K."/>
            <person name="Sommer R.J."/>
        </authorList>
    </citation>
    <scope>NUCLEOTIDE SEQUENCE</scope>
    <source>
        <strain evidence="3">RS0144</strain>
    </source>
</reference>
<feature type="domain" description="C2H2-type" evidence="2">
    <location>
        <begin position="321"/>
        <end position="344"/>
    </location>
</feature>
<organism evidence="3 4">
    <name type="scientific">Pristionchus entomophagus</name>
    <dbReference type="NCBI Taxonomy" id="358040"/>
    <lineage>
        <taxon>Eukaryota</taxon>
        <taxon>Metazoa</taxon>
        <taxon>Ecdysozoa</taxon>
        <taxon>Nematoda</taxon>
        <taxon>Chromadorea</taxon>
        <taxon>Rhabditida</taxon>
        <taxon>Rhabditina</taxon>
        <taxon>Diplogasteromorpha</taxon>
        <taxon>Diplogasteroidea</taxon>
        <taxon>Neodiplogasteridae</taxon>
        <taxon>Pristionchus</taxon>
    </lineage>
</organism>
<proteinExistence type="predicted"/>
<dbReference type="AlphaFoldDB" id="A0AAV5SWH4"/>
<feature type="domain" description="C2H2-type" evidence="2">
    <location>
        <begin position="385"/>
        <end position="408"/>
    </location>
</feature>
<gene>
    <name evidence="3" type="ORF">PENTCL1PPCAC_9287</name>
</gene>
<feature type="region of interest" description="Disordered" evidence="1">
    <location>
        <begin position="278"/>
        <end position="316"/>
    </location>
</feature>
<sequence length="461" mass="51342">MELPKTILSIVEEWKRRCEKSGQSTDPLISMMNEGFKAMEIILKKDSSYKDIVRALACFDCERALSLKNDTVKIGDTRDLVYGFGECLHMVLSQLTRERNEVKEAGQSLTQVNAESVRDVLEMSISSDENAHPITNIIQENQSTTLEPVIPPTENGQATVFTIKQKDQVNVAEDSNPIVKKEPLWEGPGLSDAGGTPFSEIHGNGYLGFVGHPLIIKKEPENEEAIAAEDLETTHSETVDAKYRVAKTERSSRMVSKPLKFNEYVDYDETSDGEVKSKVFRSASRTKKRTSDKGLDESGSEKKKPRARSVKKQAARNASEVKCPECDYSTHSVDAWLGHLRFNHSSNPTKVGVALLCDCGHECVTVSHSRECDIANFAVIRTSQSKCVLCEVYPRTASGYAQHLTLKHGSTLAANGLYLMCSCGLKITRHKSDPEHTKRCNGRQFTIHKTNETELDAILRE</sequence>
<dbReference type="SMART" id="SM00355">
    <property type="entry name" value="ZnF_C2H2"/>
    <property type="match status" value="2"/>
</dbReference>
<keyword evidence="4" id="KW-1185">Reference proteome</keyword>
<feature type="compositionally biased region" description="Basic residues" evidence="1">
    <location>
        <begin position="303"/>
        <end position="314"/>
    </location>
</feature>
<evidence type="ECO:0000313" key="3">
    <source>
        <dbReference type="EMBL" id="GMS87112.1"/>
    </source>
</evidence>
<evidence type="ECO:0000259" key="2">
    <source>
        <dbReference type="SMART" id="SM00355"/>
    </source>
</evidence>
<dbReference type="Proteomes" id="UP001432027">
    <property type="component" value="Unassembled WGS sequence"/>
</dbReference>
<protein>
    <recommendedName>
        <fullName evidence="2">C2H2-type domain-containing protein</fullName>
    </recommendedName>
</protein>
<name>A0AAV5SWH4_9BILA</name>
<feature type="compositionally biased region" description="Basic and acidic residues" evidence="1">
    <location>
        <begin position="289"/>
        <end position="302"/>
    </location>
</feature>
<accession>A0AAV5SWH4</accession>
<evidence type="ECO:0000256" key="1">
    <source>
        <dbReference type="SAM" id="MobiDB-lite"/>
    </source>
</evidence>
<dbReference type="InterPro" id="IPR013087">
    <property type="entry name" value="Znf_C2H2_type"/>
</dbReference>
<evidence type="ECO:0000313" key="4">
    <source>
        <dbReference type="Proteomes" id="UP001432027"/>
    </source>
</evidence>